<proteinExistence type="predicted"/>
<keyword evidence="3" id="KW-1185">Reference proteome</keyword>
<comment type="caution">
    <text evidence="2">The sequence shown here is derived from an EMBL/GenBank/DDBJ whole genome shotgun (WGS) entry which is preliminary data.</text>
</comment>
<evidence type="ECO:0000256" key="1">
    <source>
        <dbReference type="SAM" id="MobiDB-lite"/>
    </source>
</evidence>
<feature type="compositionally biased region" description="Polar residues" evidence="1">
    <location>
        <begin position="133"/>
        <end position="146"/>
    </location>
</feature>
<sequence length="169" mass="18997">MKDSDTSCEATVISGLTFFDVSFSPRLFRVRGTLSRPRMTCRPNGFIPASSNGRQPDWRASRAAHDAKWDATIESIQLSNAYHHSHGQWQVAAPRADQSDSTIAVSTSFWSIGSRRKHQQQLRPRPNRHDRTGLSNASSYYSQTGQQGAITRLRSIGLRRQPKEAKKTI</sequence>
<dbReference type="Proteomes" id="UP000233551">
    <property type="component" value="Unassembled WGS sequence"/>
</dbReference>
<dbReference type="EMBL" id="PGOL01000696">
    <property type="protein sequence ID" value="PKI66062.1"/>
    <property type="molecule type" value="Genomic_DNA"/>
</dbReference>
<reference evidence="2 3" key="1">
    <citation type="submission" date="2017-11" db="EMBL/GenBank/DDBJ databases">
        <title>De-novo sequencing of pomegranate (Punica granatum L.) genome.</title>
        <authorList>
            <person name="Akparov Z."/>
            <person name="Amiraslanov A."/>
            <person name="Hajiyeva S."/>
            <person name="Abbasov M."/>
            <person name="Kaur K."/>
            <person name="Hamwieh A."/>
            <person name="Solovyev V."/>
            <person name="Salamov A."/>
            <person name="Braich B."/>
            <person name="Kosarev P."/>
            <person name="Mahmoud A."/>
            <person name="Hajiyev E."/>
            <person name="Babayeva S."/>
            <person name="Izzatullayeva V."/>
            <person name="Mammadov A."/>
            <person name="Mammadov A."/>
            <person name="Sharifova S."/>
            <person name="Ojaghi J."/>
            <person name="Eynullazada K."/>
            <person name="Bayramov B."/>
            <person name="Abdulazimova A."/>
            <person name="Shahmuradov I."/>
        </authorList>
    </citation>
    <scope>NUCLEOTIDE SEQUENCE [LARGE SCALE GENOMIC DNA]</scope>
    <source>
        <strain evidence="3">cv. AG2017</strain>
        <tissue evidence="2">Leaf</tissue>
    </source>
</reference>
<accession>A0A2I0KC21</accession>
<gene>
    <name evidence="2" type="ORF">CRG98_013557</name>
</gene>
<name>A0A2I0KC21_PUNGR</name>
<organism evidence="2 3">
    <name type="scientific">Punica granatum</name>
    <name type="common">Pomegranate</name>
    <dbReference type="NCBI Taxonomy" id="22663"/>
    <lineage>
        <taxon>Eukaryota</taxon>
        <taxon>Viridiplantae</taxon>
        <taxon>Streptophyta</taxon>
        <taxon>Embryophyta</taxon>
        <taxon>Tracheophyta</taxon>
        <taxon>Spermatophyta</taxon>
        <taxon>Magnoliopsida</taxon>
        <taxon>eudicotyledons</taxon>
        <taxon>Gunneridae</taxon>
        <taxon>Pentapetalae</taxon>
        <taxon>rosids</taxon>
        <taxon>malvids</taxon>
        <taxon>Myrtales</taxon>
        <taxon>Lythraceae</taxon>
        <taxon>Punica</taxon>
    </lineage>
</organism>
<evidence type="ECO:0000313" key="3">
    <source>
        <dbReference type="Proteomes" id="UP000233551"/>
    </source>
</evidence>
<feature type="compositionally biased region" description="Basic residues" evidence="1">
    <location>
        <begin position="114"/>
        <end position="126"/>
    </location>
</feature>
<protein>
    <submittedName>
        <fullName evidence="2">Uncharacterized protein</fullName>
    </submittedName>
</protein>
<dbReference type="AlphaFoldDB" id="A0A2I0KC21"/>
<evidence type="ECO:0000313" key="2">
    <source>
        <dbReference type="EMBL" id="PKI66062.1"/>
    </source>
</evidence>
<feature type="region of interest" description="Disordered" evidence="1">
    <location>
        <begin position="114"/>
        <end position="146"/>
    </location>
</feature>